<dbReference type="AlphaFoldDB" id="A0A1V2H6D1"/>
<dbReference type="EMBL" id="MLCO01000065">
    <property type="protein sequence ID" value="ONG55828.1"/>
    <property type="molecule type" value="Genomic_DNA"/>
</dbReference>
<dbReference type="Proteomes" id="UP000188879">
    <property type="component" value="Unassembled WGS sequence"/>
</dbReference>
<feature type="chain" id="PRO_5012956952" evidence="1">
    <location>
        <begin position="20"/>
        <end position="134"/>
    </location>
</feature>
<proteinExistence type="predicted"/>
<accession>A0A1V2H6D1</accession>
<reference evidence="2 3" key="1">
    <citation type="submission" date="2016-10" db="EMBL/GenBank/DDBJ databases">
        <title>Draft Genome sequence of Roseomonas sp. strain M3.</title>
        <authorList>
            <person name="Subhash Y."/>
            <person name="Lee S."/>
        </authorList>
    </citation>
    <scope>NUCLEOTIDE SEQUENCE [LARGE SCALE GENOMIC DNA]</scope>
    <source>
        <strain evidence="2 3">M3</strain>
    </source>
</reference>
<name>A0A1V2H6D1_9PROT</name>
<keyword evidence="1" id="KW-0732">Signal</keyword>
<evidence type="ECO:0000256" key="1">
    <source>
        <dbReference type="SAM" id="SignalP"/>
    </source>
</evidence>
<dbReference type="RefSeq" id="WP_076956867.1">
    <property type="nucleotide sequence ID" value="NZ_MLCO01000065.1"/>
</dbReference>
<feature type="signal peptide" evidence="1">
    <location>
        <begin position="1"/>
        <end position="19"/>
    </location>
</feature>
<sequence>MLLRCGLALLLLGPLPAGALGPAERDWLLRDALRAILAAMPEESDRALSLVRLRFHPRPDAPGLMLCGRLDFADAEAGGIGVALLYDSDAPGRPRRAGAPFFHGLEWLRGALPPADRCAEAEGQRALDASALPQ</sequence>
<organism evidence="2 3">
    <name type="scientific">Teichococcus deserti</name>
    <dbReference type="NCBI Taxonomy" id="1817963"/>
    <lineage>
        <taxon>Bacteria</taxon>
        <taxon>Pseudomonadati</taxon>
        <taxon>Pseudomonadota</taxon>
        <taxon>Alphaproteobacteria</taxon>
        <taxon>Acetobacterales</taxon>
        <taxon>Roseomonadaceae</taxon>
        <taxon>Roseomonas</taxon>
    </lineage>
</organism>
<gene>
    <name evidence="2" type="ORF">BKE38_08215</name>
</gene>
<protein>
    <submittedName>
        <fullName evidence="2">Uncharacterized protein</fullName>
    </submittedName>
</protein>
<keyword evidence="3" id="KW-1185">Reference proteome</keyword>
<evidence type="ECO:0000313" key="3">
    <source>
        <dbReference type="Proteomes" id="UP000188879"/>
    </source>
</evidence>
<evidence type="ECO:0000313" key="2">
    <source>
        <dbReference type="EMBL" id="ONG55828.1"/>
    </source>
</evidence>
<comment type="caution">
    <text evidence="2">The sequence shown here is derived from an EMBL/GenBank/DDBJ whole genome shotgun (WGS) entry which is preliminary data.</text>
</comment>